<reference evidence="1" key="1">
    <citation type="submission" date="2021-04" db="EMBL/GenBank/DDBJ databases">
        <authorList>
            <person name="Pira H."/>
            <person name="Risdian C."/>
            <person name="Wink J."/>
        </authorList>
    </citation>
    <scope>NUCLEOTIDE SEQUENCE</scope>
    <source>
        <strain evidence="1">WHY3</strain>
    </source>
</reference>
<evidence type="ECO:0000313" key="1">
    <source>
        <dbReference type="EMBL" id="MBV7270333.1"/>
    </source>
</evidence>
<dbReference type="EMBL" id="JAGSPD010000014">
    <property type="protein sequence ID" value="MBV7270333.1"/>
    <property type="molecule type" value="Genomic_DNA"/>
</dbReference>
<proteinExistence type="predicted"/>
<organism evidence="1 2">
    <name type="scientific">Winogradskyella luteola</name>
    <dbReference type="NCBI Taxonomy" id="2828330"/>
    <lineage>
        <taxon>Bacteria</taxon>
        <taxon>Pseudomonadati</taxon>
        <taxon>Bacteroidota</taxon>
        <taxon>Flavobacteriia</taxon>
        <taxon>Flavobacteriales</taxon>
        <taxon>Flavobacteriaceae</taxon>
        <taxon>Winogradskyella</taxon>
    </lineage>
</organism>
<gene>
    <name evidence="1" type="ORF">KCG49_14150</name>
</gene>
<accession>A0A9X1FCB0</accession>
<comment type="caution">
    <text evidence="1">The sequence shown here is derived from an EMBL/GenBank/DDBJ whole genome shotgun (WGS) entry which is preliminary data.</text>
</comment>
<protein>
    <submittedName>
        <fullName evidence="1">Uncharacterized protein</fullName>
    </submittedName>
</protein>
<sequence>MLPPINIHNSGVIVELPVGIYKVNVLGGWGVTVGDFSFKLTSLSNGKIIRPKGTIWRVQYYSNCSRSKKIFSLDIPKRDRYKIDFINQKSLKVKRSNLFIFQLIEKPIPNKNIEIVIE</sequence>
<dbReference type="AlphaFoldDB" id="A0A9X1FCB0"/>
<dbReference type="Proteomes" id="UP001138894">
    <property type="component" value="Unassembled WGS sequence"/>
</dbReference>
<name>A0A9X1FCB0_9FLAO</name>
<dbReference type="RefSeq" id="WP_218547412.1">
    <property type="nucleotide sequence ID" value="NZ_JAGSPD010000014.1"/>
</dbReference>
<keyword evidence="2" id="KW-1185">Reference proteome</keyword>
<evidence type="ECO:0000313" key="2">
    <source>
        <dbReference type="Proteomes" id="UP001138894"/>
    </source>
</evidence>